<protein>
    <submittedName>
        <fullName evidence="3">DUF1376 domain-containing protein</fullName>
    </submittedName>
</protein>
<sequence>MTRFFLENIVKYHNVMDPIPLGWAKVFGVTQDTFNLKVEMSSSFWDFFLVEGRRNLNEYNRKNNCAVKVFRGKTVKVNDLESLSLYLRKRIRQYCMDKNLEVPEIFVKNAFLSIRSLVNKELKRFKSTELAIKLGWKYSDWQGSPIISLLNSTELNRFKRNEKEWGSVTLEEIIGVDINSVAGSKTQEVRKSMLYN</sequence>
<proteinExistence type="predicted"/>
<dbReference type="EMBL" id="UZAF01016161">
    <property type="protein sequence ID" value="VDO22072.1"/>
    <property type="molecule type" value="Genomic_DNA"/>
</dbReference>
<reference evidence="1 2" key="2">
    <citation type="submission" date="2018-11" db="EMBL/GenBank/DDBJ databases">
        <authorList>
            <consortium name="Pathogen Informatics"/>
        </authorList>
    </citation>
    <scope>NUCLEOTIDE SEQUENCE [LARGE SCALE GENOMIC DNA]</scope>
    <source>
        <strain evidence="1 2">MHpl1</strain>
    </source>
</reference>
<evidence type="ECO:0000313" key="2">
    <source>
        <dbReference type="Proteomes" id="UP000268014"/>
    </source>
</evidence>
<evidence type="ECO:0000313" key="1">
    <source>
        <dbReference type="EMBL" id="VDO22072.1"/>
    </source>
</evidence>
<organism evidence="3">
    <name type="scientific">Haemonchus placei</name>
    <name type="common">Barber's pole worm</name>
    <dbReference type="NCBI Taxonomy" id="6290"/>
    <lineage>
        <taxon>Eukaryota</taxon>
        <taxon>Metazoa</taxon>
        <taxon>Ecdysozoa</taxon>
        <taxon>Nematoda</taxon>
        <taxon>Chromadorea</taxon>
        <taxon>Rhabditida</taxon>
        <taxon>Rhabditina</taxon>
        <taxon>Rhabditomorpha</taxon>
        <taxon>Strongyloidea</taxon>
        <taxon>Trichostrongylidae</taxon>
        <taxon>Haemonchus</taxon>
    </lineage>
</organism>
<reference evidence="3" key="1">
    <citation type="submission" date="2017-02" db="UniProtKB">
        <authorList>
            <consortium name="WormBaseParasite"/>
        </authorList>
    </citation>
    <scope>IDENTIFICATION</scope>
</reference>
<gene>
    <name evidence="1" type="ORF">HPLM_LOCUS3957</name>
</gene>
<dbReference type="AlphaFoldDB" id="A0A0N4W2K5"/>
<evidence type="ECO:0000313" key="3">
    <source>
        <dbReference type="WBParaSite" id="HPLM_0000396501-mRNA-1"/>
    </source>
</evidence>
<dbReference type="WBParaSite" id="HPLM_0000396501-mRNA-1">
    <property type="protein sequence ID" value="HPLM_0000396501-mRNA-1"/>
    <property type="gene ID" value="HPLM_0000396501"/>
</dbReference>
<name>A0A0N4W2K5_HAEPC</name>
<keyword evidence="2" id="KW-1185">Reference proteome</keyword>
<dbReference type="OMA" id="NEKEWGS"/>
<accession>A0A0N4W2K5</accession>
<dbReference type="OrthoDB" id="5871161at2759"/>
<dbReference type="Proteomes" id="UP000268014">
    <property type="component" value="Unassembled WGS sequence"/>
</dbReference>